<evidence type="ECO:0000259" key="2">
    <source>
        <dbReference type="Pfam" id="PF01471"/>
    </source>
</evidence>
<evidence type="ECO:0000256" key="1">
    <source>
        <dbReference type="SAM" id="SignalP"/>
    </source>
</evidence>
<dbReference type="Pfam" id="PF20142">
    <property type="entry name" value="Scaffold"/>
    <property type="match status" value="1"/>
</dbReference>
<evidence type="ECO:0000313" key="4">
    <source>
        <dbReference type="EMBL" id="MEZ8092194.1"/>
    </source>
</evidence>
<gene>
    <name evidence="4" type="ORF">ACED24_19230</name>
</gene>
<feature type="non-terminal residue" evidence="4">
    <location>
        <position position="262"/>
    </location>
</feature>
<dbReference type="SUPFAM" id="SSF47090">
    <property type="entry name" value="PGBD-like"/>
    <property type="match status" value="1"/>
</dbReference>
<reference evidence="4 5" key="1">
    <citation type="submission" date="2024-06" db="EMBL/GenBank/DDBJ databases">
        <authorList>
            <person name="Steensen K."/>
            <person name="Seneca J."/>
            <person name="Bartlau N."/>
            <person name="Yu A.X."/>
            <person name="Polz M.F."/>
        </authorList>
    </citation>
    <scope>NUCLEOTIDE SEQUENCE [LARGE SCALE GENOMIC DNA]</scope>
    <source>
        <strain evidence="4 5">5S240</strain>
    </source>
</reference>
<feature type="chain" id="PRO_5045965192" evidence="1">
    <location>
        <begin position="20"/>
        <end position="262"/>
    </location>
</feature>
<accession>A0ABV4LK08</accession>
<evidence type="ECO:0000313" key="5">
    <source>
        <dbReference type="Proteomes" id="UP001569177"/>
    </source>
</evidence>
<dbReference type="PANTHER" id="PTHR41533">
    <property type="entry name" value="L,D-TRANSPEPTIDASE HI_1667-RELATED"/>
    <property type="match status" value="1"/>
</dbReference>
<dbReference type="InterPro" id="IPR036366">
    <property type="entry name" value="PGBDSf"/>
</dbReference>
<protein>
    <submittedName>
        <fullName evidence="4">Peptidoglycan-binding protein</fullName>
    </submittedName>
</protein>
<feature type="signal peptide" evidence="1">
    <location>
        <begin position="1"/>
        <end position="19"/>
    </location>
</feature>
<dbReference type="Proteomes" id="UP001569177">
    <property type="component" value="Unassembled WGS sequence"/>
</dbReference>
<organism evidence="4 5">
    <name type="scientific">Vibrio kanaloae</name>
    <dbReference type="NCBI Taxonomy" id="170673"/>
    <lineage>
        <taxon>Bacteria</taxon>
        <taxon>Pseudomonadati</taxon>
        <taxon>Pseudomonadota</taxon>
        <taxon>Gammaproteobacteria</taxon>
        <taxon>Vibrionales</taxon>
        <taxon>Vibrionaceae</taxon>
        <taxon>Vibrio</taxon>
    </lineage>
</organism>
<comment type="caution">
    <text evidence="4">The sequence shown here is derived from an EMBL/GenBank/DDBJ whole genome shotgun (WGS) entry which is preliminary data.</text>
</comment>
<dbReference type="InterPro" id="IPR052905">
    <property type="entry name" value="LD-transpeptidase_YkuD-like"/>
</dbReference>
<evidence type="ECO:0000259" key="3">
    <source>
        <dbReference type="Pfam" id="PF20142"/>
    </source>
</evidence>
<sequence length="262" mass="29823">MFAKYFCGLLALVSVHAWSYTSSDESRFIPADSELSFMLIYPELTQSIYQDSSLPILWDSPELVKAFEFQLSLLEQAQMAPLFDRQLKQIRQYQSRGQWQELDILLTDTFIYYLSYVENAPLAGKAWYFSGKLHSKLPAPSPHILMRLKSSVADDYLLEMVLSYAPPVGNFDQFKATYSVLKTASELSIELYKQKGLKRLGDLISNKTVLVERIALVGVDTSMIAVDFPKFDRDLESAIKLFQHMHGLTADGIIGPNTIKWI</sequence>
<keyword evidence="1" id="KW-0732">Signal</keyword>
<dbReference type="Pfam" id="PF01471">
    <property type="entry name" value="PG_binding_1"/>
    <property type="match status" value="1"/>
</dbReference>
<dbReference type="Gene3D" id="1.10.101.10">
    <property type="entry name" value="PGBD-like superfamily/PGBD"/>
    <property type="match status" value="1"/>
</dbReference>
<dbReference type="InterPro" id="IPR002477">
    <property type="entry name" value="Peptidoglycan-bd-like"/>
</dbReference>
<dbReference type="InterPro" id="IPR045380">
    <property type="entry name" value="LD_TPept_scaffold_dom"/>
</dbReference>
<dbReference type="EMBL" id="JBGOOJ010000028">
    <property type="protein sequence ID" value="MEZ8092194.1"/>
    <property type="molecule type" value="Genomic_DNA"/>
</dbReference>
<dbReference type="InterPro" id="IPR036365">
    <property type="entry name" value="PGBD-like_sf"/>
</dbReference>
<dbReference type="RefSeq" id="WP_371692208.1">
    <property type="nucleotide sequence ID" value="NZ_JBGOOJ010000028.1"/>
</dbReference>
<feature type="domain" description="Peptidoglycan binding-like" evidence="2">
    <location>
        <begin position="229"/>
        <end position="261"/>
    </location>
</feature>
<keyword evidence="5" id="KW-1185">Reference proteome</keyword>
<dbReference type="PANTHER" id="PTHR41533:SF1">
    <property type="entry name" value="L,D-TRANSPEPTIDASE YCBB-RELATED"/>
    <property type="match status" value="1"/>
</dbReference>
<feature type="domain" description="L,D-transpeptidase scaffold" evidence="3">
    <location>
        <begin position="45"/>
        <end position="175"/>
    </location>
</feature>
<proteinExistence type="predicted"/>
<name>A0ABV4LK08_9VIBR</name>